<reference evidence="3 4" key="1">
    <citation type="submission" date="2015-03" db="EMBL/GenBank/DDBJ databases">
        <authorList>
            <person name="Radwan O."/>
            <person name="Al-Naeli F.A."/>
            <person name="Rendon G.A."/>
            <person name="Fields C."/>
        </authorList>
    </citation>
    <scope>NUCLEOTIDE SEQUENCE [LARGE SCALE GENOMIC DNA]</scope>
    <source>
        <strain evidence="3">CR-DP1</strain>
    </source>
</reference>
<keyword evidence="2" id="KW-0472">Membrane</keyword>
<comment type="caution">
    <text evidence="3">The sequence shown here is derived from an EMBL/GenBank/DDBJ whole genome shotgun (WGS) entry which is preliminary data.</text>
</comment>
<dbReference type="GO" id="GO:0000011">
    <property type="term" value="P:vacuole inheritance"/>
    <property type="evidence" value="ECO:0007669"/>
    <property type="project" value="TreeGrafter"/>
</dbReference>
<feature type="compositionally biased region" description="Low complexity" evidence="1">
    <location>
        <begin position="18"/>
        <end position="63"/>
    </location>
</feature>
<feature type="region of interest" description="Disordered" evidence="1">
    <location>
        <begin position="366"/>
        <end position="519"/>
    </location>
</feature>
<organism evidence="3 4">
    <name type="scientific">Thielaviopsis punctulata</name>
    <dbReference type="NCBI Taxonomy" id="72032"/>
    <lineage>
        <taxon>Eukaryota</taxon>
        <taxon>Fungi</taxon>
        <taxon>Dikarya</taxon>
        <taxon>Ascomycota</taxon>
        <taxon>Pezizomycotina</taxon>
        <taxon>Sordariomycetes</taxon>
        <taxon>Hypocreomycetidae</taxon>
        <taxon>Microascales</taxon>
        <taxon>Ceratocystidaceae</taxon>
        <taxon>Thielaviopsis</taxon>
    </lineage>
</organism>
<feature type="region of interest" description="Disordered" evidence="1">
    <location>
        <begin position="217"/>
        <end position="295"/>
    </location>
</feature>
<evidence type="ECO:0000313" key="3">
    <source>
        <dbReference type="EMBL" id="KKA31243.1"/>
    </source>
</evidence>
<dbReference type="GO" id="GO:0000329">
    <property type="term" value="C:fungal-type vacuole membrane"/>
    <property type="evidence" value="ECO:0007669"/>
    <property type="project" value="TreeGrafter"/>
</dbReference>
<feature type="compositionally biased region" description="Polar residues" evidence="1">
    <location>
        <begin position="146"/>
        <end position="165"/>
    </location>
</feature>
<feature type="region of interest" description="Disordered" evidence="1">
    <location>
        <begin position="773"/>
        <end position="800"/>
    </location>
</feature>
<gene>
    <name evidence="3" type="ORF">TD95_002732</name>
</gene>
<sequence>MASRPSPSAYSGAAPLDSRNQSPTRSSTRSSPRNTTGPASRARKASNSSNNNNNTQRASRAQRTSQKANLSILTTPWSGSSAVRASGSESATTTSPRPPVSEARRDGLSRWPVSPRFQTSRSNSSNSNPQPSSSYNNNAYPMQRTDPLTTRRYASSITSQSSVEMSESETDDSQTPSGLRTPTMNNINSLATVQETSLPNSPGRASDAAMARISERLTTEGPVDRHPLDSDTASISESRPSRSRSLAPHSESDTASMYHEGRRVNLSAVPQPPMMSRQSSTFSSFKGKPSHDGSSMIVESETVTSVPQIALAPVPQAGHSLRPATSTETIRPKTKKERKKHSRKQAVNPGAASSKAEIFEYKVASAVDEADDSDSDETFVYESNPHEGPRRYHSRTPSMTSMTSQLDRQSRTPYSNADGGSGPSMSKKKFANTHYNSDIYNTGDEDAGRGSSRVNAGSSRNRHGKFGLRPNSHSALFDSDHNMAGSNRSKGYGTRQPPTPTNGRFLQTRPPVSRKSTANHYNHSNIYDMDEPQEDEHTPLMTYGTRVPRNSRVARRQPNPRLIESQTYRSRPSFLNRLAACLVVTIMVLLVIAGAIGFMFATSQPLTGIEIVSVDNVLASEPELMFDLTVRAHNPNIVVVTIDDANLEVFAKSEHAGTDLDWHRKLPNGDPGKESDLDAIHIKDDPPEDLPDEAAPNMRLGTITQFDSPLSFEGLFFHKSLAVSTGSMRLPLPGNSTVGGMERWSKIIQDDFDLIVKGTVKYYLPLSQRMRSASISGRTRVKPNSANDPVTSPNMTAPVR</sequence>
<dbReference type="InterPro" id="IPR024260">
    <property type="entry name" value="Vac7"/>
</dbReference>
<feature type="compositionally biased region" description="Polar residues" evidence="1">
    <location>
        <begin position="64"/>
        <end position="95"/>
    </location>
</feature>
<evidence type="ECO:0000256" key="2">
    <source>
        <dbReference type="SAM" id="Phobius"/>
    </source>
</evidence>
<protein>
    <recommendedName>
        <fullName evidence="5">Phospholipid metabolism enzyme regulator</fullName>
    </recommendedName>
</protein>
<dbReference type="GO" id="GO:0010513">
    <property type="term" value="P:positive regulation of phosphatidylinositol biosynthetic process"/>
    <property type="evidence" value="ECO:0007669"/>
    <property type="project" value="TreeGrafter"/>
</dbReference>
<keyword evidence="4" id="KW-1185">Reference proteome</keyword>
<evidence type="ECO:0000313" key="4">
    <source>
        <dbReference type="Proteomes" id="UP000033483"/>
    </source>
</evidence>
<feature type="compositionally biased region" description="Basic and acidic residues" evidence="1">
    <location>
        <begin position="217"/>
        <end position="229"/>
    </location>
</feature>
<feature type="compositionally biased region" description="Acidic residues" evidence="1">
    <location>
        <begin position="368"/>
        <end position="379"/>
    </location>
</feature>
<keyword evidence="2" id="KW-1133">Transmembrane helix</keyword>
<feature type="region of interest" description="Disordered" evidence="1">
    <location>
        <begin position="1"/>
        <end position="184"/>
    </location>
</feature>
<dbReference type="EMBL" id="LAEV01000018">
    <property type="protein sequence ID" value="KKA31243.1"/>
    <property type="molecule type" value="Genomic_DNA"/>
</dbReference>
<feature type="compositionally biased region" description="Low complexity" evidence="1">
    <location>
        <begin position="120"/>
        <end position="138"/>
    </location>
</feature>
<proteinExistence type="predicted"/>
<feature type="region of interest" description="Disordered" evidence="1">
    <location>
        <begin position="316"/>
        <end position="353"/>
    </location>
</feature>
<feature type="compositionally biased region" description="Polar residues" evidence="1">
    <location>
        <begin position="173"/>
        <end position="184"/>
    </location>
</feature>
<dbReference type="Pfam" id="PF12751">
    <property type="entry name" value="Vac7"/>
    <property type="match status" value="1"/>
</dbReference>
<feature type="compositionally biased region" description="Basic residues" evidence="1">
    <location>
        <begin position="332"/>
        <end position="344"/>
    </location>
</feature>
<evidence type="ECO:0008006" key="5">
    <source>
        <dbReference type="Google" id="ProtNLM"/>
    </source>
</evidence>
<dbReference type="OrthoDB" id="1204at2759"/>
<dbReference type="PANTHER" id="PTHR28258">
    <property type="entry name" value="VACUOLAR SEGREGATION PROTEIN 7"/>
    <property type="match status" value="1"/>
</dbReference>
<name>A0A0F4ZN31_9PEZI</name>
<feature type="transmembrane region" description="Helical" evidence="2">
    <location>
        <begin position="578"/>
        <end position="601"/>
    </location>
</feature>
<dbReference type="PANTHER" id="PTHR28258:SF1">
    <property type="entry name" value="VACUOLAR SEGREGATION PROTEIN 7"/>
    <property type="match status" value="1"/>
</dbReference>
<evidence type="ECO:0000256" key="1">
    <source>
        <dbReference type="SAM" id="MobiDB-lite"/>
    </source>
</evidence>
<dbReference type="GO" id="GO:1903778">
    <property type="term" value="P:protein localization to vacuolar membrane"/>
    <property type="evidence" value="ECO:0007669"/>
    <property type="project" value="TreeGrafter"/>
</dbReference>
<keyword evidence="2" id="KW-0812">Transmembrane</keyword>
<dbReference type="Proteomes" id="UP000033483">
    <property type="component" value="Unassembled WGS sequence"/>
</dbReference>
<feature type="compositionally biased region" description="Polar residues" evidence="1">
    <location>
        <begin position="395"/>
        <end position="415"/>
    </location>
</feature>
<dbReference type="AlphaFoldDB" id="A0A0F4ZN31"/>
<accession>A0A0F4ZN31</accession>
<dbReference type="GO" id="GO:0070772">
    <property type="term" value="C:PAS complex"/>
    <property type="evidence" value="ECO:0007669"/>
    <property type="project" value="TreeGrafter"/>
</dbReference>